<dbReference type="Pfam" id="PF04326">
    <property type="entry name" value="SLFN_AlbA_2"/>
    <property type="match status" value="1"/>
</dbReference>
<dbReference type="EMBL" id="PGEX01000001">
    <property type="protein sequence ID" value="PJJ41373.1"/>
    <property type="molecule type" value="Genomic_DNA"/>
</dbReference>
<dbReference type="Gene3D" id="3.30.950.30">
    <property type="entry name" value="Schlafen, AAA domain"/>
    <property type="match status" value="1"/>
</dbReference>
<evidence type="ECO:0000313" key="3">
    <source>
        <dbReference type="EMBL" id="PJJ41373.1"/>
    </source>
</evidence>
<dbReference type="Pfam" id="PF13749">
    <property type="entry name" value="HATPase_c_4"/>
    <property type="match status" value="1"/>
</dbReference>
<dbReference type="PANTHER" id="PTHR30595">
    <property type="entry name" value="GLPR-RELATED TRANSCRIPTIONAL REPRESSOR"/>
    <property type="match status" value="1"/>
</dbReference>
<dbReference type="InterPro" id="IPR038475">
    <property type="entry name" value="RecG_C_sf"/>
</dbReference>
<dbReference type="InterPro" id="IPR036388">
    <property type="entry name" value="WH-like_DNA-bd_sf"/>
</dbReference>
<dbReference type="InterPro" id="IPR007421">
    <property type="entry name" value="Schlafen_AlbA_2_dom"/>
</dbReference>
<keyword evidence="4" id="KW-1185">Reference proteome</keyword>
<dbReference type="AlphaFoldDB" id="A0A2M9A6W0"/>
<feature type="domain" description="Schlafen AlbA-2" evidence="2">
    <location>
        <begin position="10"/>
        <end position="129"/>
    </location>
</feature>
<reference evidence="3 4" key="1">
    <citation type="submission" date="2017-11" db="EMBL/GenBank/DDBJ databases">
        <title>Animal gut microbial communities from fecal samples from Wisconsin, USA.</title>
        <authorList>
            <person name="Neumann A."/>
        </authorList>
    </citation>
    <scope>NUCLEOTIDE SEQUENCE [LARGE SCALE GENOMIC DNA]</scope>
    <source>
        <strain evidence="3 4">UWS3</strain>
    </source>
</reference>
<comment type="caution">
    <text evidence="3">The sequence shown here is derived from an EMBL/GenBank/DDBJ whole genome shotgun (WGS) entry which is preliminary data.</text>
</comment>
<dbReference type="Gene3D" id="1.10.10.10">
    <property type="entry name" value="Winged helix-like DNA-binding domain superfamily/Winged helix DNA-binding domain"/>
    <property type="match status" value="1"/>
</dbReference>
<dbReference type="InterPro" id="IPR036390">
    <property type="entry name" value="WH_DNA-bd_sf"/>
</dbReference>
<dbReference type="Proteomes" id="UP000231134">
    <property type="component" value="Unassembled WGS sequence"/>
</dbReference>
<dbReference type="InterPro" id="IPR038461">
    <property type="entry name" value="Schlafen_AlbA_2_dom_sf"/>
</dbReference>
<dbReference type="PANTHER" id="PTHR30595:SF6">
    <property type="entry name" value="SCHLAFEN ALBA-2 DOMAIN-CONTAINING PROTEIN"/>
    <property type="match status" value="1"/>
</dbReference>
<evidence type="ECO:0000256" key="1">
    <source>
        <dbReference type="SAM" id="MobiDB-lite"/>
    </source>
</evidence>
<dbReference type="OrthoDB" id="9807907at2"/>
<organism evidence="3 4">
    <name type="scientific">Hallerella succinigenes</name>
    <dbReference type="NCBI Taxonomy" id="1896222"/>
    <lineage>
        <taxon>Bacteria</taxon>
        <taxon>Pseudomonadati</taxon>
        <taxon>Fibrobacterota</taxon>
        <taxon>Fibrobacteria</taxon>
        <taxon>Fibrobacterales</taxon>
        <taxon>Fibrobacteraceae</taxon>
        <taxon>Hallerella</taxon>
    </lineage>
</organism>
<sequence>MTIDEIKQGESDTLEFKREMPSKDSKLLKTIVAFSNGRGGRIVFGVDNRTLDIVGIEASKVFKFMDGLANMISDAIYPQVNPRITFETIDDKTIVIADILPGQNQPYCLKAEGSLDGVYIRVAATTRKAEREKIRELVLLGEGKSYDKLFERHAPASEQAIKNLCKVIEQYSHKRFVRLENMLGWGLLKEESGKLFPSIAFRLLAENDLHFARIQCGLFKGTDKVYFLDRKEFDGPLNEQIDNAYNFILQHINIGAEIKGLYRKDVPEIPTEVIRELIVNAVMHRNYLAHSNIQVCIFDDRIEITNPGGLYGGLTLEKMLSGISSIRNELIADIFLKMGIVEKWGTGVKRVRELCKENGLADVEYSADEDFFTVVIRRRKKFPKSSPKVPRKFPERIHPKSSPELPETLSEGAVKTFKELKKNPSASSTEIGKIIGLTSRAVKKHFAILKEHGLIEYVGSQKGGHWIIKDGK</sequence>
<dbReference type="Gene3D" id="3.30.565.60">
    <property type="match status" value="1"/>
</dbReference>
<name>A0A2M9A6W0_9BACT</name>
<evidence type="ECO:0000313" key="4">
    <source>
        <dbReference type="Proteomes" id="UP000231134"/>
    </source>
</evidence>
<evidence type="ECO:0000259" key="2">
    <source>
        <dbReference type="Pfam" id="PF04326"/>
    </source>
</evidence>
<gene>
    <name evidence="3" type="ORF">BGX16_1337</name>
</gene>
<dbReference type="SUPFAM" id="SSF46785">
    <property type="entry name" value="Winged helix' DNA-binding domain"/>
    <property type="match status" value="1"/>
</dbReference>
<accession>A0A2M9A6W0</accession>
<protein>
    <submittedName>
        <fullName evidence="3">Putative HTH transcriptional regulator</fullName>
    </submittedName>
</protein>
<dbReference type="RefSeq" id="WP_157797916.1">
    <property type="nucleotide sequence ID" value="NZ_PGEX01000001.1"/>
</dbReference>
<proteinExistence type="predicted"/>
<feature type="region of interest" description="Disordered" evidence="1">
    <location>
        <begin position="384"/>
        <end position="408"/>
    </location>
</feature>